<gene>
    <name evidence="1" type="ORF">AWM68_17545</name>
</gene>
<sequence length="230" mass="26696">MHIAIPLSMIREPNRISSKHPADLLDTPGEYYEVTILESNDFGDESHVVIRGEFRGWDYDSDRGIAYAIIAKMGETRGYEYHREDIVAVKQVEKFFEPYKGREISIGQRVDIYKNLHLDNGYSIRCSKTGLVLAHCSTVLLKNASFHVSESGRQKTVKEKRKRVHAYVRGELVAVNTEFPQDFVKVLYNPYLTEFFLDSTTRDPIYQADEVFFMGRHAYRKNRDINLFSN</sequence>
<dbReference type="RefSeq" id="WP_066238435.1">
    <property type="nucleotide sequence ID" value="NZ_LRFC01000006.1"/>
</dbReference>
<dbReference type="AlphaFoldDB" id="A0A161RUP3"/>
<accession>A0A161RUP3</accession>
<evidence type="ECO:0000313" key="1">
    <source>
        <dbReference type="EMBL" id="KZE67976.1"/>
    </source>
</evidence>
<dbReference type="Pfam" id="PF25735">
    <property type="entry name" value="Phage_L5_gp82"/>
    <property type="match status" value="1"/>
</dbReference>
<name>A0A161RUP3_9BACL</name>
<keyword evidence="2" id="KW-1185">Reference proteome</keyword>
<protein>
    <submittedName>
        <fullName evidence="1">Uncharacterized protein</fullName>
    </submittedName>
</protein>
<comment type="caution">
    <text evidence="1">The sequence shown here is derived from an EMBL/GenBank/DDBJ whole genome shotgun (WGS) entry which is preliminary data.</text>
</comment>
<proteinExistence type="predicted"/>
<dbReference type="EMBL" id="LRFC01000006">
    <property type="protein sequence ID" value="KZE67976.1"/>
    <property type="molecule type" value="Genomic_DNA"/>
</dbReference>
<evidence type="ECO:0000313" key="2">
    <source>
        <dbReference type="Proteomes" id="UP000076567"/>
    </source>
</evidence>
<organism evidence="1 2">
    <name type="scientific">Fictibacillus phosphorivorans</name>
    <dbReference type="NCBI Taxonomy" id="1221500"/>
    <lineage>
        <taxon>Bacteria</taxon>
        <taxon>Bacillati</taxon>
        <taxon>Bacillota</taxon>
        <taxon>Bacilli</taxon>
        <taxon>Bacillales</taxon>
        <taxon>Fictibacillaceae</taxon>
        <taxon>Fictibacillus</taxon>
    </lineage>
</organism>
<dbReference type="OrthoDB" id="2636613at2"/>
<dbReference type="InterPro" id="IPR058002">
    <property type="entry name" value="Gp82"/>
</dbReference>
<dbReference type="Proteomes" id="UP000076567">
    <property type="component" value="Unassembled WGS sequence"/>
</dbReference>
<reference evidence="2" key="1">
    <citation type="submission" date="2016-01" db="EMBL/GenBank/DDBJ databases">
        <title>Draft genome of Chromobacterium sp. F49.</title>
        <authorList>
            <person name="Hong K.W."/>
        </authorList>
    </citation>
    <scope>NUCLEOTIDE SEQUENCE [LARGE SCALE GENOMIC DNA]</scope>
    <source>
        <strain evidence="2">P7IIIA</strain>
    </source>
</reference>